<sequence length="194" mass="22103">MSTTINNPAAAFVPATHAQVAQRAVNVDGEPVVLTRYERDDGRNAGLEGEHFSSVVSESGRLKGFANISLDLVDRPLPSAERSEEIARAFLQEHAPDLLPKMEIHWVDTHDEPIRIERNGRTETVTLTGMKVKARNLEDRLWFWVIIGPDEQPMVFERDITWITFPGHRKTEKWLHDSWLKQQKTSLTGDKKLV</sequence>
<dbReference type="RefSeq" id="WP_266121639.1">
    <property type="nucleotide sequence ID" value="NZ_JAPKNA010000006.1"/>
</dbReference>
<comment type="caution">
    <text evidence="1">The sequence shown here is derived from an EMBL/GenBank/DDBJ whole genome shotgun (WGS) entry which is preliminary data.</text>
</comment>
<protein>
    <submittedName>
        <fullName evidence="1">Uncharacterized protein</fullName>
    </submittedName>
</protein>
<reference evidence="1 2" key="1">
    <citation type="submission" date="2022-11" db="EMBL/GenBank/DDBJ databases">
        <title>Biodiversity and phylogenetic relationships of bacteria.</title>
        <authorList>
            <person name="Machado R.A.R."/>
            <person name="Bhat A."/>
            <person name="Loulou A."/>
            <person name="Kallel S."/>
        </authorList>
    </citation>
    <scope>NUCLEOTIDE SEQUENCE [LARGE SCALE GENOMIC DNA]</scope>
    <source>
        <strain evidence="1 2">DSM 13975</strain>
    </source>
</reference>
<gene>
    <name evidence="1" type="ORF">OSH09_16970</name>
</gene>
<evidence type="ECO:0000313" key="1">
    <source>
        <dbReference type="EMBL" id="MCX5465876.1"/>
    </source>
</evidence>
<keyword evidence="2" id="KW-1185">Reference proteome</keyword>
<accession>A0ABT3VQQ0</accession>
<dbReference type="Proteomes" id="UP001209916">
    <property type="component" value="Unassembled WGS sequence"/>
</dbReference>
<dbReference type="EMBL" id="JAPKNA010000006">
    <property type="protein sequence ID" value="MCX5465876.1"/>
    <property type="molecule type" value="Genomic_DNA"/>
</dbReference>
<proteinExistence type="predicted"/>
<name>A0ABT3VQQ0_9BURK</name>
<organism evidence="1 2">
    <name type="scientific">Alcaligenes parafaecalis</name>
    <dbReference type="NCBI Taxonomy" id="171260"/>
    <lineage>
        <taxon>Bacteria</taxon>
        <taxon>Pseudomonadati</taxon>
        <taxon>Pseudomonadota</taxon>
        <taxon>Betaproteobacteria</taxon>
        <taxon>Burkholderiales</taxon>
        <taxon>Alcaligenaceae</taxon>
        <taxon>Alcaligenes</taxon>
    </lineage>
</organism>
<evidence type="ECO:0000313" key="2">
    <source>
        <dbReference type="Proteomes" id="UP001209916"/>
    </source>
</evidence>